<protein>
    <submittedName>
        <fullName evidence="4">FAST kinase domain-containing protein 2</fullName>
    </submittedName>
</protein>
<dbReference type="EMBL" id="GFFV01001492">
    <property type="protein sequence ID" value="JAV38453.1"/>
    <property type="molecule type" value="Transcribed_RNA"/>
</dbReference>
<dbReference type="GeneID" id="109688700"/>
<dbReference type="AlphaFoldDB" id="A0A250Y4D5"/>
<evidence type="ECO:0000313" key="4">
    <source>
        <dbReference type="EMBL" id="JAV38453.1"/>
    </source>
</evidence>
<keyword evidence="2" id="KW-0496">Mitochondrion</keyword>
<keyword evidence="4" id="KW-0808">Transferase</keyword>
<dbReference type="RefSeq" id="XP_073927661.1">
    <property type="nucleotide sequence ID" value="XM_074071560.1"/>
</dbReference>
<dbReference type="Pfam" id="PF08373">
    <property type="entry name" value="RAP"/>
    <property type="match status" value="1"/>
</dbReference>
<organism evidence="4">
    <name type="scientific">Castor canadensis</name>
    <name type="common">American beaver</name>
    <dbReference type="NCBI Taxonomy" id="51338"/>
    <lineage>
        <taxon>Eukaryota</taxon>
        <taxon>Metazoa</taxon>
        <taxon>Chordata</taxon>
        <taxon>Craniata</taxon>
        <taxon>Vertebrata</taxon>
        <taxon>Euteleostomi</taxon>
        <taxon>Mammalia</taxon>
        <taxon>Eutheria</taxon>
        <taxon>Euarchontoglires</taxon>
        <taxon>Glires</taxon>
        <taxon>Rodentia</taxon>
        <taxon>Castorimorpha</taxon>
        <taxon>Castoridae</taxon>
        <taxon>Castor</taxon>
    </lineage>
</organism>
<dbReference type="GO" id="GO:0044528">
    <property type="term" value="P:regulation of mitochondrial mRNA stability"/>
    <property type="evidence" value="ECO:0007669"/>
    <property type="project" value="InterPro"/>
</dbReference>
<dbReference type="PROSITE" id="PS51286">
    <property type="entry name" value="RAP"/>
    <property type="match status" value="1"/>
</dbReference>
<evidence type="ECO:0000256" key="1">
    <source>
        <dbReference type="ARBA" id="ARBA00004173"/>
    </source>
</evidence>
<sequence>MNNKAGFFLWNLRQFSILVRRSRTLRLYPLGFCRPKISHSNWNIRNLLLNKFDNGMHTSIRYLFQDAFILKSGDGGFQTKGLSTASLFRVDSLCCPRRLSFDSRHSLVSVGTSDNGLKKVDFHPEACSEDVLSKEMKPTPISHRKLSQECSSLSDVLDSFSKAPTFPSSNYFSAMWTIAKRMSEDQQRFEKQLMFNHPVFNQLCEQMMKEANIMYYDQLLFSLHAMVKLGVPQNTLVVQTLLRITQERINECDERCLSVLSTLLEALEPCKNVHVLRAGLRILVDQKVWKIEHVFTLQTVMKYIGKDAPIALKKKLEMKALRDLDSFSALNSQRMFEVLAAMDHRSVVLLNECSKVVIDNIHGCPFKILISILRACKDLRYRNSDLFKEIADYVATTFDIWKLKEVLFLLILFENLCFRPVGLMDLFMKKIVAESESLNVKSIVSILHVYSSLNHIYKCQNKEFLEVMASALTGCLHHISSENLLNAVCSFCMMNYFPLAAVNQLLQKEVIHELLTSGDIERNAHKLHILNTCLKLDNAAYHKALNIPLPQLFPSPSPSNVKVAEGLSSLLGSEGCFAKNVQLPHNYYIDFEIRMDASRNHVLSFSDVDVTSATNMQRVAVLCVPRSVYCLDSVHPRGVLAMKMRHLNVMGFHVILVNNWEMEKLSMEDAVAFLKTKIFSVEALSPTGVNLQSTC</sequence>
<gene>
    <name evidence="4" type="primary">FASTKD2</name>
</gene>
<feature type="domain" description="RAP" evidence="3">
    <location>
        <begin position="619"/>
        <end position="676"/>
    </location>
</feature>
<dbReference type="SMART" id="SM00952">
    <property type="entry name" value="RAP"/>
    <property type="match status" value="1"/>
</dbReference>
<dbReference type="InterPro" id="IPR010622">
    <property type="entry name" value="FAST_Leu-rich"/>
</dbReference>
<dbReference type="InterPro" id="IPR050870">
    <property type="entry name" value="FAST_kinase"/>
</dbReference>
<accession>A0A250Y4D5</accession>
<dbReference type="GO" id="GO:0035770">
    <property type="term" value="C:ribonucleoprotein granule"/>
    <property type="evidence" value="ECO:0007669"/>
    <property type="project" value="TreeGrafter"/>
</dbReference>
<keyword evidence="4" id="KW-0418">Kinase</keyword>
<dbReference type="Pfam" id="PF08368">
    <property type="entry name" value="FAST_2"/>
    <property type="match status" value="1"/>
</dbReference>
<proteinExistence type="predicted"/>
<comment type="subcellular location">
    <subcellularLocation>
        <location evidence="1">Mitochondrion</location>
    </subcellularLocation>
</comment>
<dbReference type="GO" id="GO:0000963">
    <property type="term" value="P:mitochondrial RNA processing"/>
    <property type="evidence" value="ECO:0007669"/>
    <property type="project" value="TreeGrafter"/>
</dbReference>
<evidence type="ECO:0000256" key="2">
    <source>
        <dbReference type="ARBA" id="ARBA00023128"/>
    </source>
</evidence>
<dbReference type="InterPro" id="IPR013584">
    <property type="entry name" value="RAP"/>
</dbReference>
<dbReference type="GO" id="GO:0016301">
    <property type="term" value="F:kinase activity"/>
    <property type="evidence" value="ECO:0007669"/>
    <property type="project" value="UniProtKB-KW"/>
</dbReference>
<reference evidence="4" key="1">
    <citation type="journal article" date="2017" name="G3 (Bethesda)">
        <title>De Novo Genome and Transcriptome Assembly of the Canadian Beaver (Castor canadensis).</title>
        <authorList>
            <person name="Lok S."/>
            <person name="Paton T.A."/>
            <person name="Wang Z."/>
            <person name="Kaur G."/>
            <person name="Walker S."/>
            <person name="Yuen R.K."/>
            <person name="Sung W.W."/>
            <person name="Whitney J."/>
            <person name="Buchanan J.A."/>
            <person name="Trost B."/>
            <person name="Singh N."/>
            <person name="Apresto B."/>
            <person name="Chen N."/>
            <person name="Coole M."/>
            <person name="Dawson T.J."/>
            <person name="Ho K.Y."/>
            <person name="Hu Z."/>
            <person name="Pullenayegum S."/>
            <person name="Samler K."/>
            <person name="Shipstone A."/>
            <person name="Tsoi F."/>
            <person name="Wang T."/>
            <person name="Pereira S.L."/>
            <person name="Rostami P."/>
            <person name="Ryan C.A."/>
            <person name="Tong A.H."/>
            <person name="Ng K."/>
            <person name="Sundaravadanam Y."/>
            <person name="Simpson J.T."/>
            <person name="Lim B.K."/>
            <person name="Engstrom M.D."/>
            <person name="Dutton C.J."/>
            <person name="Kerr K.C."/>
            <person name="Franke M."/>
            <person name="Rapley W."/>
            <person name="Wintle R.F."/>
            <person name="Scherer S.W."/>
        </authorList>
    </citation>
    <scope>NUCLEOTIDE SEQUENCE</scope>
    <source>
        <strain evidence="4">ROM106880</strain>
        <tissue evidence="4">Muscle</tissue>
    </source>
</reference>
<dbReference type="PANTHER" id="PTHR21228">
    <property type="entry name" value="FAST LEU-RICH DOMAIN-CONTAINING"/>
    <property type="match status" value="1"/>
</dbReference>
<dbReference type="InterPro" id="IPR013579">
    <property type="entry name" value="FAST_2"/>
</dbReference>
<dbReference type="Pfam" id="PF06743">
    <property type="entry name" value="FAST_1"/>
    <property type="match status" value="1"/>
</dbReference>
<dbReference type="GO" id="GO:0005759">
    <property type="term" value="C:mitochondrial matrix"/>
    <property type="evidence" value="ECO:0007669"/>
    <property type="project" value="TreeGrafter"/>
</dbReference>
<dbReference type="PANTHER" id="PTHR21228:SF1">
    <property type="entry name" value="FAST KINASE DOMAIN-CONTAINING PROTEIN 2, MITOCHONDRIAL"/>
    <property type="match status" value="1"/>
</dbReference>
<dbReference type="GO" id="GO:0003723">
    <property type="term" value="F:RNA binding"/>
    <property type="evidence" value="ECO:0007669"/>
    <property type="project" value="TreeGrafter"/>
</dbReference>
<name>A0A250Y4D5_CASCN</name>
<evidence type="ECO:0000259" key="3">
    <source>
        <dbReference type="PROSITE" id="PS51286"/>
    </source>
</evidence>